<dbReference type="Gene3D" id="1.10.238.10">
    <property type="entry name" value="EF-hand"/>
    <property type="match status" value="1"/>
</dbReference>
<dbReference type="CDD" id="cd00051">
    <property type="entry name" value="EFh"/>
    <property type="match status" value="1"/>
</dbReference>
<evidence type="ECO:0000313" key="5">
    <source>
        <dbReference type="Proteomes" id="UP001158576"/>
    </source>
</evidence>
<dbReference type="SUPFAM" id="SSF47473">
    <property type="entry name" value="EF-hand"/>
    <property type="match status" value="1"/>
</dbReference>
<dbReference type="PANTHER" id="PTHR23048:SF0">
    <property type="entry name" value="CALMODULIN LIKE 3"/>
    <property type="match status" value="1"/>
</dbReference>
<dbReference type="InterPro" id="IPR011992">
    <property type="entry name" value="EF-hand-dom_pair"/>
</dbReference>
<dbReference type="SMART" id="SM00054">
    <property type="entry name" value="EFh"/>
    <property type="match status" value="3"/>
</dbReference>
<reference evidence="4 5" key="1">
    <citation type="submission" date="2021-04" db="EMBL/GenBank/DDBJ databases">
        <authorList>
            <person name="Bliznina A."/>
        </authorList>
    </citation>
    <scope>NUCLEOTIDE SEQUENCE [LARGE SCALE GENOMIC DNA]</scope>
</reference>
<accession>A0ABN7S0D6</accession>
<dbReference type="Proteomes" id="UP001158576">
    <property type="component" value="Chromosome PAR"/>
</dbReference>
<dbReference type="PROSITE" id="PS50222">
    <property type="entry name" value="EF_HAND_2"/>
    <property type="match status" value="2"/>
</dbReference>
<feature type="domain" description="EF-hand" evidence="3">
    <location>
        <begin position="113"/>
        <end position="148"/>
    </location>
</feature>
<proteinExistence type="predicted"/>
<dbReference type="InterPro" id="IPR018247">
    <property type="entry name" value="EF_Hand_1_Ca_BS"/>
</dbReference>
<evidence type="ECO:0000259" key="3">
    <source>
        <dbReference type="PROSITE" id="PS50222"/>
    </source>
</evidence>
<evidence type="ECO:0000313" key="4">
    <source>
        <dbReference type="EMBL" id="CAG5090208.1"/>
    </source>
</evidence>
<dbReference type="Pfam" id="PF13499">
    <property type="entry name" value="EF-hand_7"/>
    <property type="match status" value="1"/>
</dbReference>
<evidence type="ECO:0000256" key="2">
    <source>
        <dbReference type="ARBA" id="ARBA00022837"/>
    </source>
</evidence>
<keyword evidence="5" id="KW-1185">Reference proteome</keyword>
<feature type="domain" description="EF-hand" evidence="3">
    <location>
        <begin position="149"/>
        <end position="184"/>
    </location>
</feature>
<dbReference type="PROSITE" id="PS00018">
    <property type="entry name" value="EF_HAND_1"/>
    <property type="match status" value="2"/>
</dbReference>
<sequence>MSNGRNLIFNFIRKNPLPVTSIVHLGAYDAFRMIIDHTKPSVELKKLLEGIDMNKNGIIEAYEVATNLDGFSEELENLVLAMLAKVEISMNNMTFPDFLILLCQRRFDDWDGVAINPIRELFIDYDKNSNETIENSELLYWLQNHGKMITEDQARRMLSQIDSNRDGIVTYHDFVALLAARVLTLIMNKQL</sequence>
<protein>
    <submittedName>
        <fullName evidence="4">Oidioi.mRNA.OKI2018_I69.PAR.g12505.t1.cds</fullName>
    </submittedName>
</protein>
<gene>
    <name evidence="4" type="ORF">OKIOD_LOCUS4063</name>
</gene>
<name>A0ABN7S0D6_OIKDI</name>
<dbReference type="InterPro" id="IPR002048">
    <property type="entry name" value="EF_hand_dom"/>
</dbReference>
<keyword evidence="2" id="KW-0106">Calcium</keyword>
<dbReference type="InterPro" id="IPR050230">
    <property type="entry name" value="CALM/Myosin/TropC-like"/>
</dbReference>
<dbReference type="EMBL" id="OU015568">
    <property type="protein sequence ID" value="CAG5090208.1"/>
    <property type="molecule type" value="Genomic_DNA"/>
</dbReference>
<organism evidence="4 5">
    <name type="scientific">Oikopleura dioica</name>
    <name type="common">Tunicate</name>
    <dbReference type="NCBI Taxonomy" id="34765"/>
    <lineage>
        <taxon>Eukaryota</taxon>
        <taxon>Metazoa</taxon>
        <taxon>Chordata</taxon>
        <taxon>Tunicata</taxon>
        <taxon>Appendicularia</taxon>
        <taxon>Copelata</taxon>
        <taxon>Oikopleuridae</taxon>
        <taxon>Oikopleura</taxon>
    </lineage>
</organism>
<evidence type="ECO:0000256" key="1">
    <source>
        <dbReference type="ARBA" id="ARBA00022737"/>
    </source>
</evidence>
<keyword evidence="1" id="KW-0677">Repeat</keyword>
<dbReference type="PANTHER" id="PTHR23048">
    <property type="entry name" value="MYOSIN LIGHT CHAIN 1, 3"/>
    <property type="match status" value="1"/>
</dbReference>